<dbReference type="EMBL" id="CP109967">
    <property type="protein sequence ID" value="WAJ72182.1"/>
    <property type="molecule type" value="Genomic_DNA"/>
</dbReference>
<keyword evidence="1" id="KW-0472">Membrane</keyword>
<protein>
    <submittedName>
        <fullName evidence="2">Uncharacterized protein</fullName>
    </submittedName>
</protein>
<keyword evidence="3" id="KW-1185">Reference proteome</keyword>
<dbReference type="Proteomes" id="UP001163726">
    <property type="component" value="Plasmid pCadTS8_2"/>
</dbReference>
<keyword evidence="2" id="KW-0614">Plasmid</keyword>
<name>A0ABY7ASD3_9ALTE</name>
<keyword evidence="1" id="KW-0812">Transmembrane</keyword>
<evidence type="ECO:0000313" key="2">
    <source>
        <dbReference type="EMBL" id="WAJ72182.1"/>
    </source>
</evidence>
<geneLocation type="plasmid" evidence="2 3">
    <name>pCadTS8_2</name>
</geneLocation>
<gene>
    <name evidence="2" type="ORF">OLW01_18050</name>
</gene>
<evidence type="ECO:0000313" key="3">
    <source>
        <dbReference type="Proteomes" id="UP001163726"/>
    </source>
</evidence>
<sequence length="282" mass="32188">MKVKKRTILSFVVGISLIVLSLIFTKLQSSSQVKESKDYTQSANNTSSLLSQNLNRQNQHQNKNTINQANVLTKPDSLEKVIYALNETNPEKSALLLDTQTLDNAFALTLSLVKNWSLQTPSAALDWLEAQKNKFSQSEYQILFRALLKNYALQEPEFVFYQFKDLTTPQLWNELIYDISVGWAHKNVYEAWYWLSELEQENINKTTHHGAYIAVMEIYLQEDPIAASQLIMNSENNHLKKQLIPKTALALATIDLHSALNWIESLNNKAWQAAARSALESI</sequence>
<reference evidence="2" key="1">
    <citation type="submission" date="2022-10" db="EMBL/GenBank/DDBJ databases">
        <title>Catenovulum adriacola sp. nov. isolated in the Harbour of Susak.</title>
        <authorList>
            <person name="Schoch T."/>
            <person name="Reich S.J."/>
            <person name="Stoeferle S."/>
            <person name="Flaiz M."/>
            <person name="Kazda M."/>
            <person name="Riedel C.U."/>
            <person name="Duerre P."/>
        </authorList>
    </citation>
    <scope>NUCLEOTIDE SEQUENCE</scope>
    <source>
        <strain evidence="2">TS8</strain>
        <plasmid evidence="2">pCadTS8_2</plasmid>
    </source>
</reference>
<proteinExistence type="predicted"/>
<accession>A0ABY7ASD3</accession>
<evidence type="ECO:0000256" key="1">
    <source>
        <dbReference type="SAM" id="Phobius"/>
    </source>
</evidence>
<organism evidence="2 3">
    <name type="scientific">Catenovulum adriaticum</name>
    <dbReference type="NCBI Taxonomy" id="2984846"/>
    <lineage>
        <taxon>Bacteria</taxon>
        <taxon>Pseudomonadati</taxon>
        <taxon>Pseudomonadota</taxon>
        <taxon>Gammaproteobacteria</taxon>
        <taxon>Alteromonadales</taxon>
        <taxon>Alteromonadaceae</taxon>
        <taxon>Catenovulum</taxon>
    </lineage>
</organism>
<dbReference type="RefSeq" id="WP_268076897.1">
    <property type="nucleotide sequence ID" value="NZ_CP109967.1"/>
</dbReference>
<feature type="transmembrane region" description="Helical" evidence="1">
    <location>
        <begin position="7"/>
        <end position="24"/>
    </location>
</feature>
<keyword evidence="1" id="KW-1133">Transmembrane helix</keyword>